<dbReference type="Proteomes" id="UP000267821">
    <property type="component" value="Unassembled WGS sequence"/>
</dbReference>
<dbReference type="AlphaFoldDB" id="A0A3N4LJZ7"/>
<protein>
    <submittedName>
        <fullName evidence="2">Uncharacterized protein</fullName>
    </submittedName>
</protein>
<dbReference type="OrthoDB" id="2374531at2759"/>
<evidence type="ECO:0000256" key="1">
    <source>
        <dbReference type="SAM" id="MobiDB-lite"/>
    </source>
</evidence>
<evidence type="ECO:0000313" key="3">
    <source>
        <dbReference type="Proteomes" id="UP000267821"/>
    </source>
</evidence>
<gene>
    <name evidence="2" type="ORF">L211DRAFT_851015</name>
</gene>
<name>A0A3N4LJZ7_9PEZI</name>
<evidence type="ECO:0000313" key="2">
    <source>
        <dbReference type="EMBL" id="RPB22038.1"/>
    </source>
</evidence>
<accession>A0A3N4LJZ7</accession>
<proteinExistence type="predicted"/>
<feature type="region of interest" description="Disordered" evidence="1">
    <location>
        <begin position="37"/>
        <end position="81"/>
    </location>
</feature>
<keyword evidence="3" id="KW-1185">Reference proteome</keyword>
<reference evidence="2 3" key="1">
    <citation type="journal article" date="2018" name="Nat. Ecol. Evol.">
        <title>Pezizomycetes genomes reveal the molecular basis of ectomycorrhizal truffle lifestyle.</title>
        <authorList>
            <person name="Murat C."/>
            <person name="Payen T."/>
            <person name="Noel B."/>
            <person name="Kuo A."/>
            <person name="Morin E."/>
            <person name="Chen J."/>
            <person name="Kohler A."/>
            <person name="Krizsan K."/>
            <person name="Balestrini R."/>
            <person name="Da Silva C."/>
            <person name="Montanini B."/>
            <person name="Hainaut M."/>
            <person name="Levati E."/>
            <person name="Barry K.W."/>
            <person name="Belfiori B."/>
            <person name="Cichocki N."/>
            <person name="Clum A."/>
            <person name="Dockter R.B."/>
            <person name="Fauchery L."/>
            <person name="Guy J."/>
            <person name="Iotti M."/>
            <person name="Le Tacon F."/>
            <person name="Lindquist E.A."/>
            <person name="Lipzen A."/>
            <person name="Malagnac F."/>
            <person name="Mello A."/>
            <person name="Molinier V."/>
            <person name="Miyauchi S."/>
            <person name="Poulain J."/>
            <person name="Riccioni C."/>
            <person name="Rubini A."/>
            <person name="Sitrit Y."/>
            <person name="Splivallo R."/>
            <person name="Traeger S."/>
            <person name="Wang M."/>
            <person name="Zifcakova L."/>
            <person name="Wipf D."/>
            <person name="Zambonelli A."/>
            <person name="Paolocci F."/>
            <person name="Nowrousian M."/>
            <person name="Ottonello S."/>
            <person name="Baldrian P."/>
            <person name="Spatafora J.W."/>
            <person name="Henrissat B."/>
            <person name="Nagy L.G."/>
            <person name="Aury J.M."/>
            <person name="Wincker P."/>
            <person name="Grigoriev I.V."/>
            <person name="Bonfante P."/>
            <person name="Martin F.M."/>
        </authorList>
    </citation>
    <scope>NUCLEOTIDE SEQUENCE [LARGE SCALE GENOMIC DNA]</scope>
    <source>
        <strain evidence="2 3">ATCC MYA-4762</strain>
    </source>
</reference>
<organism evidence="2 3">
    <name type="scientific">Terfezia boudieri ATCC MYA-4762</name>
    <dbReference type="NCBI Taxonomy" id="1051890"/>
    <lineage>
        <taxon>Eukaryota</taxon>
        <taxon>Fungi</taxon>
        <taxon>Dikarya</taxon>
        <taxon>Ascomycota</taxon>
        <taxon>Pezizomycotina</taxon>
        <taxon>Pezizomycetes</taxon>
        <taxon>Pezizales</taxon>
        <taxon>Pezizaceae</taxon>
        <taxon>Terfezia</taxon>
    </lineage>
</organism>
<sequence>MAKRYEQQKIEAFGIGGIVSVPSINLCLKEQGNSPPAALEALCSKPPPSSPTSVASPELPISNDPNDPKPRNYTQGDPENWKQEDIKEYLKDNQDTYNLKQKDITLLWNNEVCGRDFFTLTREEPIYHVAQVDTWCSNPLYATCDRTKAITTICLGFNVPSSMAERANLCLSKHTGSNFAWTFFAKELRAYSSFQKAPCLWTYLSLEWHNLKDKSKLILDRTYSSDAHIQHEAALGSMSISLSTKKRPFSSWTFNEFKAQFNIEADSFATIPRFILPSADERKLKSILMMR</sequence>
<dbReference type="InParanoid" id="A0A3N4LJZ7"/>
<dbReference type="EMBL" id="ML121555">
    <property type="protein sequence ID" value="RPB22038.1"/>
    <property type="molecule type" value="Genomic_DNA"/>
</dbReference>